<organism evidence="6 7">
    <name type="scientific">Alosa alosa</name>
    <name type="common">allis shad</name>
    <dbReference type="NCBI Taxonomy" id="278164"/>
    <lineage>
        <taxon>Eukaryota</taxon>
        <taxon>Metazoa</taxon>
        <taxon>Chordata</taxon>
        <taxon>Craniata</taxon>
        <taxon>Vertebrata</taxon>
        <taxon>Euteleostomi</taxon>
        <taxon>Actinopterygii</taxon>
        <taxon>Neopterygii</taxon>
        <taxon>Teleostei</taxon>
        <taxon>Clupei</taxon>
        <taxon>Clupeiformes</taxon>
        <taxon>Clupeoidei</taxon>
        <taxon>Clupeidae</taxon>
        <taxon>Alosa</taxon>
    </lineage>
</organism>
<dbReference type="InterPro" id="IPR050111">
    <property type="entry name" value="C-type_lectin/snaclec_domain"/>
</dbReference>
<proteinExistence type="predicted"/>
<evidence type="ECO:0000256" key="2">
    <source>
        <dbReference type="ARBA" id="ARBA00023157"/>
    </source>
</evidence>
<comment type="caution">
    <text evidence="6">The sequence shown here is derived from an EMBL/GenBank/DDBJ whole genome shotgun (WGS) entry which is preliminary data.</text>
</comment>
<protein>
    <recommendedName>
        <fullName evidence="5">C-type lectin domain-containing protein</fullName>
    </recommendedName>
</protein>
<dbReference type="PANTHER" id="PTHR22803">
    <property type="entry name" value="MANNOSE, PHOSPHOLIPASE, LECTIN RECEPTOR RELATED"/>
    <property type="match status" value="1"/>
</dbReference>
<keyword evidence="4" id="KW-1133">Transmembrane helix</keyword>
<dbReference type="CDD" id="cd03590">
    <property type="entry name" value="CLECT_DC-SIGN_like"/>
    <property type="match status" value="1"/>
</dbReference>
<dbReference type="Proteomes" id="UP000823561">
    <property type="component" value="Chromosome 24"/>
</dbReference>
<feature type="region of interest" description="Disordered" evidence="3">
    <location>
        <begin position="272"/>
        <end position="310"/>
    </location>
</feature>
<evidence type="ECO:0000313" key="6">
    <source>
        <dbReference type="EMBL" id="KAG5261067.1"/>
    </source>
</evidence>
<keyword evidence="4" id="KW-0812">Transmembrane</keyword>
<dbReference type="SMART" id="SM00034">
    <property type="entry name" value="CLECT"/>
    <property type="match status" value="1"/>
</dbReference>
<dbReference type="Gene3D" id="3.10.100.10">
    <property type="entry name" value="Mannose-Binding Protein A, subunit A"/>
    <property type="match status" value="1"/>
</dbReference>
<dbReference type="AlphaFoldDB" id="A0AAV6FIC5"/>
<keyword evidence="7" id="KW-1185">Reference proteome</keyword>
<evidence type="ECO:0000256" key="4">
    <source>
        <dbReference type="SAM" id="Phobius"/>
    </source>
</evidence>
<dbReference type="EMBL" id="JADWDJ010000024">
    <property type="protein sequence ID" value="KAG5261067.1"/>
    <property type="molecule type" value="Genomic_DNA"/>
</dbReference>
<evidence type="ECO:0000256" key="3">
    <source>
        <dbReference type="SAM" id="MobiDB-lite"/>
    </source>
</evidence>
<dbReference type="InterPro" id="IPR016187">
    <property type="entry name" value="CTDL_fold"/>
</dbReference>
<evidence type="ECO:0000259" key="5">
    <source>
        <dbReference type="PROSITE" id="PS50041"/>
    </source>
</evidence>
<dbReference type="InterPro" id="IPR016186">
    <property type="entry name" value="C-type_lectin-like/link_sf"/>
</dbReference>
<dbReference type="InterPro" id="IPR018378">
    <property type="entry name" value="C-type_lectin_CS"/>
</dbReference>
<evidence type="ECO:0000256" key="1">
    <source>
        <dbReference type="ARBA" id="ARBA00022734"/>
    </source>
</evidence>
<keyword evidence="2" id="KW-1015">Disulfide bond</keyword>
<feature type="transmembrane region" description="Helical" evidence="4">
    <location>
        <begin position="157"/>
        <end position="178"/>
    </location>
</feature>
<reference evidence="6" key="1">
    <citation type="submission" date="2020-10" db="EMBL/GenBank/DDBJ databases">
        <title>Chromosome-scale genome assembly of the Allis shad, Alosa alosa.</title>
        <authorList>
            <person name="Margot Z."/>
            <person name="Christophe K."/>
            <person name="Cabau C."/>
            <person name="Louis A."/>
            <person name="Berthelot C."/>
            <person name="Parey E."/>
            <person name="Roest Crollius H."/>
            <person name="Montfort J."/>
            <person name="Robinson-Rechavi M."/>
            <person name="Bucao C."/>
            <person name="Bouchez O."/>
            <person name="Gislard M."/>
            <person name="Lluch J."/>
            <person name="Milhes M."/>
            <person name="Lampietro C."/>
            <person name="Lopez Roques C."/>
            <person name="Donnadieu C."/>
            <person name="Braasch I."/>
            <person name="Desvignes T."/>
            <person name="Postlethwait J."/>
            <person name="Bobe J."/>
            <person name="Guiguen Y."/>
        </authorList>
    </citation>
    <scope>NUCLEOTIDE SEQUENCE</scope>
    <source>
        <strain evidence="6">M-15738</strain>
        <tissue evidence="6">Blood</tissue>
    </source>
</reference>
<dbReference type="SUPFAM" id="SSF56436">
    <property type="entry name" value="C-type lectin-like"/>
    <property type="match status" value="1"/>
</dbReference>
<feature type="compositionally biased region" description="Basic and acidic residues" evidence="3">
    <location>
        <begin position="272"/>
        <end position="306"/>
    </location>
</feature>
<dbReference type="InterPro" id="IPR001304">
    <property type="entry name" value="C-type_lectin-like"/>
</dbReference>
<dbReference type="PROSITE" id="PS50041">
    <property type="entry name" value="C_TYPE_LECTIN_2"/>
    <property type="match status" value="1"/>
</dbReference>
<evidence type="ECO:0000313" key="7">
    <source>
        <dbReference type="Proteomes" id="UP000823561"/>
    </source>
</evidence>
<keyword evidence="4" id="KW-0472">Membrane</keyword>
<gene>
    <name evidence="6" type="ORF">AALO_G00299620</name>
</gene>
<sequence length="509" mass="58534">MHHHRAGNAYQRMAIDAVYSNVNLKAKKKSKSAFGGDDDSDDIDYTLIDFTNSGNKQRRPNAVDSEAVTYSAVKIPQPGVSKEPIHRDGAEGDDVIYYKITQPHRDGLSSQSSAQHNEPLPTQSGHTPAAFLAQSDPFPMTMMLRETQQRFFQRPTFLLFLCVLFFTLTVILGVLYLLEENAHAVYSQSRRDPSEALESLKVLNISHGKLSGEKVSLLRQIDELDEEKTSIQNQLNAVNKSWQFEMDTNRKLSLEKKTREWNLTSVTRDLEKEKQQNKQLTSDKETKEKKLSDLRTEKENAERLRDQYNTSLSDTQKRLDEQKISNAFLSHIKDSIEVELKKYRETFHKTRDDEQKKMLNSVLQALEMGCALGWKNLESGKCYFFSSESDTWYQSRDACQAKGGHLVVIDSEGEWELLMKKRPGVTKTSYWIGLTDAEEEATWCWVDNTVLGESYRHWMNKEPDNWTDKKKKPEGEDCARTNDMEGSWMDAFCDKKYHYICEATAAVKP</sequence>
<feature type="domain" description="C-type lectin" evidence="5">
    <location>
        <begin position="378"/>
        <end position="502"/>
    </location>
</feature>
<name>A0AAV6FIC5_9TELE</name>
<feature type="region of interest" description="Disordered" evidence="3">
    <location>
        <begin position="105"/>
        <end position="132"/>
    </location>
</feature>
<dbReference type="GO" id="GO:0030246">
    <property type="term" value="F:carbohydrate binding"/>
    <property type="evidence" value="ECO:0007669"/>
    <property type="project" value="UniProtKB-KW"/>
</dbReference>
<dbReference type="PROSITE" id="PS00615">
    <property type="entry name" value="C_TYPE_LECTIN_1"/>
    <property type="match status" value="1"/>
</dbReference>
<feature type="compositionally biased region" description="Polar residues" evidence="3">
    <location>
        <begin position="108"/>
        <end position="126"/>
    </location>
</feature>
<dbReference type="InterPro" id="IPR033989">
    <property type="entry name" value="CD209-like_CTLD"/>
</dbReference>
<accession>A0AAV6FIC5</accession>
<dbReference type="Pfam" id="PF00059">
    <property type="entry name" value="Lectin_C"/>
    <property type="match status" value="1"/>
</dbReference>
<keyword evidence="1" id="KW-0430">Lectin</keyword>